<sequence length="103" mass="11926">MNEGMFLGWESAGEEAVARVRAVVGPEAMFGFDERVPGKPGARRYFIHPTITQGVWRENRPLKTKVYDLALLDQMRFKFRDSWECLIGEELLERLPQGRSNLR</sequence>
<organism evidence="1 2">
    <name type="scientific">Leucobacter tardus</name>
    <dbReference type="NCBI Taxonomy" id="501483"/>
    <lineage>
        <taxon>Bacteria</taxon>
        <taxon>Bacillati</taxon>
        <taxon>Actinomycetota</taxon>
        <taxon>Actinomycetes</taxon>
        <taxon>Micrococcales</taxon>
        <taxon>Microbacteriaceae</taxon>
        <taxon>Leucobacter</taxon>
    </lineage>
</organism>
<accession>A0A939QCH6</accession>
<protein>
    <submittedName>
        <fullName evidence="1">Uncharacterized protein</fullName>
    </submittedName>
</protein>
<name>A0A939QCH6_9MICO</name>
<evidence type="ECO:0000313" key="2">
    <source>
        <dbReference type="Proteomes" id="UP000668403"/>
    </source>
</evidence>
<gene>
    <name evidence="1" type="ORF">J4H85_04570</name>
</gene>
<evidence type="ECO:0000313" key="1">
    <source>
        <dbReference type="EMBL" id="MBO2989272.1"/>
    </source>
</evidence>
<keyword evidence="2" id="KW-1185">Reference proteome</keyword>
<dbReference type="EMBL" id="JAGFBF010000001">
    <property type="protein sequence ID" value="MBO2989272.1"/>
    <property type="molecule type" value="Genomic_DNA"/>
</dbReference>
<dbReference type="RefSeq" id="WP_208237199.1">
    <property type="nucleotide sequence ID" value="NZ_BAAAQU010000001.1"/>
</dbReference>
<comment type="caution">
    <text evidence="1">The sequence shown here is derived from an EMBL/GenBank/DDBJ whole genome shotgun (WGS) entry which is preliminary data.</text>
</comment>
<reference evidence="1" key="1">
    <citation type="submission" date="2021-03" db="EMBL/GenBank/DDBJ databases">
        <title>Leucobacter chromiisoli sp. nov., isolated from chromium-containing soil of chemical plant.</title>
        <authorList>
            <person name="Xu Z."/>
        </authorList>
    </citation>
    <scope>NUCLEOTIDE SEQUENCE</scope>
    <source>
        <strain evidence="1">K 70/01</strain>
    </source>
</reference>
<dbReference type="AlphaFoldDB" id="A0A939QCH6"/>
<dbReference type="Proteomes" id="UP000668403">
    <property type="component" value="Unassembled WGS sequence"/>
</dbReference>
<proteinExistence type="predicted"/>